<reference evidence="12" key="1">
    <citation type="submission" date="2022-08" db="EMBL/GenBank/DDBJ databases">
        <title>Novel Bdellovibrio Species Isolated from Svalbard: Designation Bdellovibrio svalbardensis.</title>
        <authorList>
            <person name="Mitchell R.J."/>
            <person name="Choi S.Y."/>
        </authorList>
    </citation>
    <scope>NUCLEOTIDE SEQUENCE</scope>
    <source>
        <strain evidence="12">PAP01</strain>
    </source>
</reference>
<comment type="similarity">
    <text evidence="5 7">Belongs to the DEAD box helicase family.</text>
</comment>
<dbReference type="PANTHER" id="PTHR47959:SF13">
    <property type="entry name" value="ATP-DEPENDENT RNA HELICASE RHLE"/>
    <property type="match status" value="1"/>
</dbReference>
<dbReference type="InterPro" id="IPR011545">
    <property type="entry name" value="DEAD/DEAH_box_helicase_dom"/>
</dbReference>
<dbReference type="PROSITE" id="PS51194">
    <property type="entry name" value="HELICASE_CTER"/>
    <property type="match status" value="1"/>
</dbReference>
<dbReference type="Pfam" id="PF00271">
    <property type="entry name" value="Helicase_C"/>
    <property type="match status" value="1"/>
</dbReference>
<sequence length="450" mass="49939">MHSQKFSDLPLIEPLQKAVAESGYTTPTPIQIQSIPHLLEGRDLLGCAQTGTGKTAAFALPILQNLYKNHRRPEPKHPRALILSPTRELTIQIYDSFKTYGKHLRLKYSVVFGGVSQGPQTKELAAGVDVLIATPGRLLDLINQKYVSLNKLEIFVLDEADRMLDMGFLPDIRKVVNMLPKQRQNLFFSATMPKDIQKLADSLLTDPVKVEVTPVASTAEMIEQSVMFVDRSKKRDLLRDLLKDKSFERVIVFTRTKHGANRVVEGLVKTGVPAEAIHGNKSQNARQRALENLREGRIRVLVATDIAARGIDIDNITHVINFELPHETESYVHRIGRTARAGAQGIAISFCDAEEKSFLRDIEKLIGKQIPLIKTHPHHSEEVDKASLVSKGKAKAIIEGRGERDHKGGGGLKKRRRLNPRKKPPTFEKAAKGGGAKPAPHNSGKNAGKR</sequence>
<keyword evidence="13" id="KW-1185">Reference proteome</keyword>
<dbReference type="RefSeq" id="WP_277578360.1">
    <property type="nucleotide sequence ID" value="NZ_JANRMI010000003.1"/>
</dbReference>
<proteinExistence type="inferred from homology"/>
<dbReference type="CDD" id="cd18787">
    <property type="entry name" value="SF2_C_DEAD"/>
    <property type="match status" value="1"/>
</dbReference>
<feature type="region of interest" description="Disordered" evidence="8">
    <location>
        <begin position="399"/>
        <end position="450"/>
    </location>
</feature>
<feature type="domain" description="Helicase C-terminal" evidence="10">
    <location>
        <begin position="237"/>
        <end position="384"/>
    </location>
</feature>
<dbReference type="SUPFAM" id="SSF52540">
    <property type="entry name" value="P-loop containing nucleoside triphosphate hydrolases"/>
    <property type="match status" value="1"/>
</dbReference>
<feature type="domain" description="Helicase ATP-binding" evidence="9">
    <location>
        <begin position="35"/>
        <end position="210"/>
    </location>
</feature>
<organism evidence="12 13">
    <name type="scientific">Bdellovibrio svalbardensis</name>
    <dbReference type="NCBI Taxonomy" id="2972972"/>
    <lineage>
        <taxon>Bacteria</taxon>
        <taxon>Pseudomonadati</taxon>
        <taxon>Bdellovibrionota</taxon>
        <taxon>Bdellovibrionia</taxon>
        <taxon>Bdellovibrionales</taxon>
        <taxon>Pseudobdellovibrionaceae</taxon>
        <taxon>Bdellovibrio</taxon>
    </lineage>
</organism>
<evidence type="ECO:0000313" key="13">
    <source>
        <dbReference type="Proteomes" id="UP001152321"/>
    </source>
</evidence>
<feature type="compositionally biased region" description="Basic and acidic residues" evidence="8">
    <location>
        <begin position="399"/>
        <end position="408"/>
    </location>
</feature>
<evidence type="ECO:0000256" key="7">
    <source>
        <dbReference type="RuleBase" id="RU000492"/>
    </source>
</evidence>
<feature type="short sequence motif" description="Q motif" evidence="6">
    <location>
        <begin position="4"/>
        <end position="32"/>
    </location>
</feature>
<dbReference type="Proteomes" id="UP001152321">
    <property type="component" value="Unassembled WGS sequence"/>
</dbReference>
<dbReference type="InterPro" id="IPR050079">
    <property type="entry name" value="DEAD_box_RNA_helicase"/>
</dbReference>
<dbReference type="Pfam" id="PF00270">
    <property type="entry name" value="DEAD"/>
    <property type="match status" value="1"/>
</dbReference>
<feature type="compositionally biased region" description="Basic residues" evidence="8">
    <location>
        <begin position="412"/>
        <end position="424"/>
    </location>
</feature>
<evidence type="ECO:0000256" key="4">
    <source>
        <dbReference type="ARBA" id="ARBA00022840"/>
    </source>
</evidence>
<comment type="caution">
    <text evidence="12">The sequence shown here is derived from an EMBL/GenBank/DDBJ whole genome shotgun (WGS) entry which is preliminary data.</text>
</comment>
<dbReference type="SMART" id="SM00487">
    <property type="entry name" value="DEXDc"/>
    <property type="match status" value="1"/>
</dbReference>
<evidence type="ECO:0000256" key="1">
    <source>
        <dbReference type="ARBA" id="ARBA00022741"/>
    </source>
</evidence>
<evidence type="ECO:0000256" key="2">
    <source>
        <dbReference type="ARBA" id="ARBA00022801"/>
    </source>
</evidence>
<dbReference type="CDD" id="cd00268">
    <property type="entry name" value="DEADc"/>
    <property type="match status" value="1"/>
</dbReference>
<name>A0ABT6DJA9_9BACT</name>
<dbReference type="GO" id="GO:0004386">
    <property type="term" value="F:helicase activity"/>
    <property type="evidence" value="ECO:0007669"/>
    <property type="project" value="UniProtKB-KW"/>
</dbReference>
<dbReference type="PANTHER" id="PTHR47959">
    <property type="entry name" value="ATP-DEPENDENT RNA HELICASE RHLE-RELATED"/>
    <property type="match status" value="1"/>
</dbReference>
<dbReference type="InterPro" id="IPR014014">
    <property type="entry name" value="RNA_helicase_DEAD_Q_motif"/>
</dbReference>
<evidence type="ECO:0000256" key="6">
    <source>
        <dbReference type="PROSITE-ProRule" id="PRU00552"/>
    </source>
</evidence>
<evidence type="ECO:0000313" key="12">
    <source>
        <dbReference type="EMBL" id="MDG0816883.1"/>
    </source>
</evidence>
<accession>A0ABT6DJA9</accession>
<evidence type="ECO:0000259" key="11">
    <source>
        <dbReference type="PROSITE" id="PS51195"/>
    </source>
</evidence>
<protein>
    <submittedName>
        <fullName evidence="12">DEAD/DEAH box helicase</fullName>
    </submittedName>
</protein>
<dbReference type="SMART" id="SM00490">
    <property type="entry name" value="HELICc"/>
    <property type="match status" value="1"/>
</dbReference>
<dbReference type="PROSITE" id="PS51195">
    <property type="entry name" value="Q_MOTIF"/>
    <property type="match status" value="1"/>
</dbReference>
<dbReference type="Gene3D" id="3.40.50.300">
    <property type="entry name" value="P-loop containing nucleotide triphosphate hydrolases"/>
    <property type="match status" value="2"/>
</dbReference>
<evidence type="ECO:0000256" key="8">
    <source>
        <dbReference type="SAM" id="MobiDB-lite"/>
    </source>
</evidence>
<keyword evidence="2 7" id="KW-0378">Hydrolase</keyword>
<dbReference type="InterPro" id="IPR027417">
    <property type="entry name" value="P-loop_NTPase"/>
</dbReference>
<dbReference type="PROSITE" id="PS51192">
    <property type="entry name" value="HELICASE_ATP_BIND_1"/>
    <property type="match status" value="1"/>
</dbReference>
<keyword evidence="1 7" id="KW-0547">Nucleotide-binding</keyword>
<dbReference type="InterPro" id="IPR014001">
    <property type="entry name" value="Helicase_ATP-bd"/>
</dbReference>
<dbReference type="InterPro" id="IPR044742">
    <property type="entry name" value="DEAD/DEAH_RhlB"/>
</dbReference>
<dbReference type="InterPro" id="IPR001650">
    <property type="entry name" value="Helicase_C-like"/>
</dbReference>
<evidence type="ECO:0000256" key="3">
    <source>
        <dbReference type="ARBA" id="ARBA00022806"/>
    </source>
</evidence>
<evidence type="ECO:0000259" key="10">
    <source>
        <dbReference type="PROSITE" id="PS51194"/>
    </source>
</evidence>
<dbReference type="InterPro" id="IPR000629">
    <property type="entry name" value="RNA-helicase_DEAD-box_CS"/>
</dbReference>
<keyword evidence="4 7" id="KW-0067">ATP-binding</keyword>
<evidence type="ECO:0000256" key="5">
    <source>
        <dbReference type="ARBA" id="ARBA00038437"/>
    </source>
</evidence>
<keyword evidence="3 7" id="KW-0347">Helicase</keyword>
<dbReference type="PROSITE" id="PS00039">
    <property type="entry name" value="DEAD_ATP_HELICASE"/>
    <property type="match status" value="1"/>
</dbReference>
<gene>
    <name evidence="12" type="ORF">NWE73_10940</name>
</gene>
<feature type="domain" description="DEAD-box RNA helicase Q" evidence="11">
    <location>
        <begin position="4"/>
        <end position="32"/>
    </location>
</feature>
<evidence type="ECO:0000259" key="9">
    <source>
        <dbReference type="PROSITE" id="PS51192"/>
    </source>
</evidence>
<dbReference type="EMBL" id="JANRMI010000003">
    <property type="protein sequence ID" value="MDG0816883.1"/>
    <property type="molecule type" value="Genomic_DNA"/>
</dbReference>